<accession>A0A315ZUI7</accession>
<dbReference type="Gene3D" id="2.60.120.10">
    <property type="entry name" value="Jelly Rolls"/>
    <property type="match status" value="1"/>
</dbReference>
<dbReference type="GO" id="GO:0003677">
    <property type="term" value="F:DNA binding"/>
    <property type="evidence" value="ECO:0007669"/>
    <property type="project" value="UniProtKB-KW"/>
</dbReference>
<sequence>MAGYTAKISEAGDKMEKNIGIKIKELRKAKRFTLMELSRMAGISVSFLSQIENGKSALTVVTLNKIANALNVPMKEFFEEGTEKEEYVRNGSGHALEGMQRAYESISILSGRFDNRVQDAFRMTMAPHFEKFEELDHPGEEFYYILKGQMTVVIDGIEHTACEGESIHFPSTHPHKIINKEDEELEMIAVITPTLL</sequence>
<dbReference type="SUPFAM" id="SSF51182">
    <property type="entry name" value="RmlC-like cupins"/>
    <property type="match status" value="1"/>
</dbReference>
<dbReference type="CDD" id="cd00093">
    <property type="entry name" value="HTH_XRE"/>
    <property type="match status" value="1"/>
</dbReference>
<organism evidence="3 4">
    <name type="scientific">Faecalicatena contorta</name>
    <dbReference type="NCBI Taxonomy" id="39482"/>
    <lineage>
        <taxon>Bacteria</taxon>
        <taxon>Bacillati</taxon>
        <taxon>Bacillota</taxon>
        <taxon>Clostridia</taxon>
        <taxon>Lachnospirales</taxon>
        <taxon>Lachnospiraceae</taxon>
        <taxon>Faecalicatena</taxon>
    </lineage>
</organism>
<dbReference type="GO" id="GO:0003700">
    <property type="term" value="F:DNA-binding transcription factor activity"/>
    <property type="evidence" value="ECO:0007669"/>
    <property type="project" value="TreeGrafter"/>
</dbReference>
<evidence type="ECO:0000313" key="4">
    <source>
        <dbReference type="Proteomes" id="UP000254051"/>
    </source>
</evidence>
<feature type="domain" description="HTH cro/C1-type" evidence="2">
    <location>
        <begin position="23"/>
        <end position="77"/>
    </location>
</feature>
<evidence type="ECO:0000313" key="3">
    <source>
        <dbReference type="EMBL" id="SUQ15254.1"/>
    </source>
</evidence>
<dbReference type="Proteomes" id="UP000254051">
    <property type="component" value="Unassembled WGS sequence"/>
</dbReference>
<gene>
    <name evidence="3" type="ORF">SAMN05216529_11139</name>
</gene>
<dbReference type="InterPro" id="IPR050807">
    <property type="entry name" value="TransReg_Diox_bact_type"/>
</dbReference>
<evidence type="ECO:0000256" key="1">
    <source>
        <dbReference type="ARBA" id="ARBA00023125"/>
    </source>
</evidence>
<dbReference type="InterPro" id="IPR014710">
    <property type="entry name" value="RmlC-like_jellyroll"/>
</dbReference>
<dbReference type="PROSITE" id="PS50943">
    <property type="entry name" value="HTH_CROC1"/>
    <property type="match status" value="1"/>
</dbReference>
<dbReference type="CDD" id="cd02209">
    <property type="entry name" value="cupin_XRE_C"/>
    <property type="match status" value="1"/>
</dbReference>
<keyword evidence="1" id="KW-0238">DNA-binding</keyword>
<protein>
    <submittedName>
        <fullName evidence="3">Mannose-6-phosphate isomerase, cupin superfamily</fullName>
    </submittedName>
</protein>
<evidence type="ECO:0000259" key="2">
    <source>
        <dbReference type="PROSITE" id="PS50943"/>
    </source>
</evidence>
<dbReference type="GO" id="GO:0016853">
    <property type="term" value="F:isomerase activity"/>
    <property type="evidence" value="ECO:0007669"/>
    <property type="project" value="UniProtKB-KW"/>
</dbReference>
<keyword evidence="3" id="KW-0413">Isomerase</keyword>
<dbReference type="InterPro" id="IPR010982">
    <property type="entry name" value="Lambda_DNA-bd_dom_sf"/>
</dbReference>
<dbReference type="EMBL" id="UHJJ01000011">
    <property type="protein sequence ID" value="SUQ15254.1"/>
    <property type="molecule type" value="Genomic_DNA"/>
</dbReference>
<dbReference type="SUPFAM" id="SSF47413">
    <property type="entry name" value="lambda repressor-like DNA-binding domains"/>
    <property type="match status" value="1"/>
</dbReference>
<dbReference type="SMART" id="SM00530">
    <property type="entry name" value="HTH_XRE"/>
    <property type="match status" value="1"/>
</dbReference>
<dbReference type="Pfam" id="PF01381">
    <property type="entry name" value="HTH_3"/>
    <property type="match status" value="1"/>
</dbReference>
<dbReference type="Gene3D" id="1.10.260.40">
    <property type="entry name" value="lambda repressor-like DNA-binding domains"/>
    <property type="match status" value="1"/>
</dbReference>
<dbReference type="GO" id="GO:0005829">
    <property type="term" value="C:cytosol"/>
    <property type="evidence" value="ECO:0007669"/>
    <property type="project" value="TreeGrafter"/>
</dbReference>
<dbReference type="InterPro" id="IPR001387">
    <property type="entry name" value="Cro/C1-type_HTH"/>
</dbReference>
<name>A0A315ZUI7_9FIRM</name>
<keyword evidence="4" id="KW-1185">Reference proteome</keyword>
<proteinExistence type="predicted"/>
<dbReference type="PANTHER" id="PTHR46797:SF19">
    <property type="entry name" value="BLL2473 PROTEIN"/>
    <property type="match status" value="1"/>
</dbReference>
<dbReference type="AlphaFoldDB" id="A0A315ZUI7"/>
<reference evidence="4" key="1">
    <citation type="submission" date="2017-07" db="EMBL/GenBank/DDBJ databases">
        <authorList>
            <person name="Varghese N."/>
            <person name="Submissions S."/>
        </authorList>
    </citation>
    <scope>NUCLEOTIDE SEQUENCE [LARGE SCALE GENOMIC DNA]</scope>
    <source>
        <strain evidence="4">NLAE-zl-C134</strain>
    </source>
</reference>
<dbReference type="PANTHER" id="PTHR46797">
    <property type="entry name" value="HTH-TYPE TRANSCRIPTIONAL REGULATOR"/>
    <property type="match status" value="1"/>
</dbReference>
<dbReference type="Pfam" id="PF07883">
    <property type="entry name" value="Cupin_2"/>
    <property type="match status" value="1"/>
</dbReference>
<dbReference type="InterPro" id="IPR011051">
    <property type="entry name" value="RmlC_Cupin_sf"/>
</dbReference>
<dbReference type="InterPro" id="IPR013096">
    <property type="entry name" value="Cupin_2"/>
</dbReference>